<comment type="PTM">
    <text evidence="9">4'-phosphopantetheine is transferred from CoA to a specific serine of apo-ACP by acpS.</text>
</comment>
<evidence type="ECO:0000256" key="5">
    <source>
        <dbReference type="ARBA" id="ARBA00023098"/>
    </source>
</evidence>
<comment type="function">
    <text evidence="7 9">Carrier of the growing fatty acid chain in fatty acid biosynthesis.</text>
</comment>
<evidence type="ECO:0000313" key="12">
    <source>
        <dbReference type="Proteomes" id="UP000824229"/>
    </source>
</evidence>
<gene>
    <name evidence="7 11" type="primary">acpP</name>
    <name evidence="11" type="ORF">H9872_06125</name>
</gene>
<comment type="caution">
    <text evidence="11">The sequence shown here is derived from an EMBL/GenBank/DDBJ whole genome shotgun (WGS) entry which is preliminary data.</text>
</comment>
<dbReference type="Proteomes" id="UP000824229">
    <property type="component" value="Unassembled WGS sequence"/>
</dbReference>
<comment type="PTM">
    <text evidence="7">4'-phosphopantetheine is transferred from CoA to a specific serine of apo-ACP by AcpS. This modification is essential for activity because fatty acids are bound in thioester linkage to the sulfhydryl of the prosthetic group.</text>
</comment>
<evidence type="ECO:0000259" key="10">
    <source>
        <dbReference type="PROSITE" id="PS50075"/>
    </source>
</evidence>
<dbReference type="HAMAP" id="MF_01217">
    <property type="entry name" value="Acyl_carrier"/>
    <property type="match status" value="1"/>
</dbReference>
<dbReference type="EMBL" id="JAHLFQ010000135">
    <property type="protein sequence ID" value="MBU3804313.1"/>
    <property type="molecule type" value="Genomic_DNA"/>
</dbReference>
<dbReference type="InterPro" id="IPR009081">
    <property type="entry name" value="PP-bd_ACP"/>
</dbReference>
<comment type="subcellular location">
    <subcellularLocation>
        <location evidence="7">Cytoplasm</location>
    </subcellularLocation>
</comment>
<organism evidence="11 12">
    <name type="scientific">Candidatus Cellulosilyticum pullistercoris</name>
    <dbReference type="NCBI Taxonomy" id="2838521"/>
    <lineage>
        <taxon>Bacteria</taxon>
        <taxon>Bacillati</taxon>
        <taxon>Bacillota</taxon>
        <taxon>Clostridia</taxon>
        <taxon>Lachnospirales</taxon>
        <taxon>Cellulosilyticaceae</taxon>
        <taxon>Cellulosilyticum</taxon>
    </lineage>
</organism>
<evidence type="ECO:0000256" key="1">
    <source>
        <dbReference type="ARBA" id="ARBA00022450"/>
    </source>
</evidence>
<comment type="pathway">
    <text evidence="7 9">Lipid metabolism; fatty acid biosynthesis.</text>
</comment>
<evidence type="ECO:0000256" key="7">
    <source>
        <dbReference type="HAMAP-Rule" id="MF_01217"/>
    </source>
</evidence>
<accession>A0A9E2KCZ7</accession>
<keyword evidence="1 7" id="KW-0596">Phosphopantetheine</keyword>
<proteinExistence type="inferred from homology"/>
<evidence type="ECO:0000256" key="8">
    <source>
        <dbReference type="NCBIfam" id="TIGR00517"/>
    </source>
</evidence>
<sequence>MLEKLQEIIADKLGIEASEIKPESKFSEDLGADSLDLFEVVMGLEEAFDISIDNEDLDQIKTVQDAMDYIAKKQA</sequence>
<keyword evidence="7" id="KW-0963">Cytoplasm</keyword>
<evidence type="ECO:0000256" key="9">
    <source>
        <dbReference type="RuleBase" id="RU003545"/>
    </source>
</evidence>
<dbReference type="InterPro" id="IPR003231">
    <property type="entry name" value="ACP"/>
</dbReference>
<evidence type="ECO:0000256" key="2">
    <source>
        <dbReference type="ARBA" id="ARBA00022516"/>
    </source>
</evidence>
<dbReference type="GO" id="GO:0000036">
    <property type="term" value="F:acyl carrier activity"/>
    <property type="evidence" value="ECO:0007669"/>
    <property type="project" value="UniProtKB-UniRule"/>
</dbReference>
<feature type="modified residue" description="O-(pantetheine 4'-phosphoryl)serine" evidence="7">
    <location>
        <position position="34"/>
    </location>
</feature>
<dbReference type="PROSITE" id="PS50075">
    <property type="entry name" value="CARRIER"/>
    <property type="match status" value="1"/>
</dbReference>
<dbReference type="GO" id="GO:0000035">
    <property type="term" value="F:acyl binding"/>
    <property type="evidence" value="ECO:0007669"/>
    <property type="project" value="TreeGrafter"/>
</dbReference>
<protein>
    <recommendedName>
        <fullName evidence="7 8">Acyl carrier protein</fullName>
        <shortName evidence="7">ACP</shortName>
    </recommendedName>
</protein>
<dbReference type="InterPro" id="IPR036736">
    <property type="entry name" value="ACP-like_sf"/>
</dbReference>
<dbReference type="Pfam" id="PF00550">
    <property type="entry name" value="PP-binding"/>
    <property type="match status" value="1"/>
</dbReference>
<keyword evidence="3 7" id="KW-0597">Phosphoprotein</keyword>
<dbReference type="SUPFAM" id="SSF47336">
    <property type="entry name" value="ACP-like"/>
    <property type="match status" value="1"/>
</dbReference>
<evidence type="ECO:0000256" key="4">
    <source>
        <dbReference type="ARBA" id="ARBA00022832"/>
    </source>
</evidence>
<dbReference type="NCBIfam" id="NF002150">
    <property type="entry name" value="PRK00982.1-4"/>
    <property type="match status" value="1"/>
</dbReference>
<dbReference type="NCBIfam" id="TIGR00517">
    <property type="entry name" value="acyl_carrier"/>
    <property type="match status" value="1"/>
</dbReference>
<name>A0A9E2KCZ7_9FIRM</name>
<evidence type="ECO:0000256" key="3">
    <source>
        <dbReference type="ARBA" id="ARBA00022553"/>
    </source>
</evidence>
<keyword evidence="5 7" id="KW-0443">Lipid metabolism</keyword>
<dbReference type="NCBIfam" id="NF002148">
    <property type="entry name" value="PRK00982.1-2"/>
    <property type="match status" value="1"/>
</dbReference>
<comment type="similarity">
    <text evidence="7">Belongs to the acyl carrier protein (ACP) family.</text>
</comment>
<evidence type="ECO:0000313" key="11">
    <source>
        <dbReference type="EMBL" id="MBU3804313.1"/>
    </source>
</evidence>
<feature type="domain" description="Carrier" evidence="10">
    <location>
        <begin position="1"/>
        <end position="74"/>
    </location>
</feature>
<dbReference type="Gene3D" id="1.10.1200.10">
    <property type="entry name" value="ACP-like"/>
    <property type="match status" value="1"/>
</dbReference>
<keyword evidence="6 7" id="KW-0275">Fatty acid biosynthesis</keyword>
<keyword evidence="4 7" id="KW-0276">Fatty acid metabolism</keyword>
<evidence type="ECO:0000256" key="6">
    <source>
        <dbReference type="ARBA" id="ARBA00023160"/>
    </source>
</evidence>
<dbReference type="PANTHER" id="PTHR20863">
    <property type="entry name" value="ACYL CARRIER PROTEIN"/>
    <property type="match status" value="1"/>
</dbReference>
<keyword evidence="2 7" id="KW-0444">Lipid biosynthesis</keyword>
<dbReference type="AlphaFoldDB" id="A0A9E2KCZ7"/>
<dbReference type="PANTHER" id="PTHR20863:SF76">
    <property type="entry name" value="CARRIER DOMAIN-CONTAINING PROTEIN"/>
    <property type="match status" value="1"/>
</dbReference>
<reference evidence="11" key="1">
    <citation type="journal article" date="2021" name="PeerJ">
        <title>Extensive microbial diversity within the chicken gut microbiome revealed by metagenomics and culture.</title>
        <authorList>
            <person name="Gilroy R."/>
            <person name="Ravi A."/>
            <person name="Getino M."/>
            <person name="Pursley I."/>
            <person name="Horton D.L."/>
            <person name="Alikhan N.F."/>
            <person name="Baker D."/>
            <person name="Gharbi K."/>
            <person name="Hall N."/>
            <person name="Watson M."/>
            <person name="Adriaenssens E.M."/>
            <person name="Foster-Nyarko E."/>
            <person name="Jarju S."/>
            <person name="Secka A."/>
            <person name="Antonio M."/>
            <person name="Oren A."/>
            <person name="Chaudhuri R.R."/>
            <person name="La Ragione R."/>
            <person name="Hildebrand F."/>
            <person name="Pallen M.J."/>
        </authorList>
    </citation>
    <scope>NUCLEOTIDE SEQUENCE</scope>
    <source>
        <strain evidence="11">B5-657</strain>
    </source>
</reference>
<reference evidence="11" key="2">
    <citation type="submission" date="2021-04" db="EMBL/GenBank/DDBJ databases">
        <authorList>
            <person name="Gilroy R."/>
        </authorList>
    </citation>
    <scope>NUCLEOTIDE SEQUENCE</scope>
    <source>
        <strain evidence="11">B5-657</strain>
    </source>
</reference>
<dbReference type="GO" id="GO:0005737">
    <property type="term" value="C:cytoplasm"/>
    <property type="evidence" value="ECO:0007669"/>
    <property type="project" value="UniProtKB-SubCell"/>
</dbReference>